<dbReference type="EMBL" id="CAJVCH010552197">
    <property type="protein sequence ID" value="CAG7829598.1"/>
    <property type="molecule type" value="Genomic_DNA"/>
</dbReference>
<name>A0A8J2LDN3_9HEXA</name>
<keyword evidence="2" id="KW-1185">Reference proteome</keyword>
<organism evidence="1 2">
    <name type="scientific">Allacma fusca</name>
    <dbReference type="NCBI Taxonomy" id="39272"/>
    <lineage>
        <taxon>Eukaryota</taxon>
        <taxon>Metazoa</taxon>
        <taxon>Ecdysozoa</taxon>
        <taxon>Arthropoda</taxon>
        <taxon>Hexapoda</taxon>
        <taxon>Collembola</taxon>
        <taxon>Symphypleona</taxon>
        <taxon>Sminthuridae</taxon>
        <taxon>Allacma</taxon>
    </lineage>
</organism>
<sequence length="76" mass="8958">MHISINFRGTRSRSNQRNSFVHCNMFSPGYLELHQASLSMPLSILHLNSDTFELFLFIQLKLITVKLMLISYRDRK</sequence>
<protein>
    <submittedName>
        <fullName evidence="1">Uncharacterized protein</fullName>
    </submittedName>
</protein>
<dbReference type="Proteomes" id="UP000708208">
    <property type="component" value="Unassembled WGS sequence"/>
</dbReference>
<comment type="caution">
    <text evidence="1">The sequence shown here is derived from an EMBL/GenBank/DDBJ whole genome shotgun (WGS) entry which is preliminary data.</text>
</comment>
<dbReference type="AlphaFoldDB" id="A0A8J2LDN3"/>
<evidence type="ECO:0000313" key="1">
    <source>
        <dbReference type="EMBL" id="CAG7829598.1"/>
    </source>
</evidence>
<gene>
    <name evidence="1" type="ORF">AFUS01_LOCUS39457</name>
</gene>
<evidence type="ECO:0000313" key="2">
    <source>
        <dbReference type="Proteomes" id="UP000708208"/>
    </source>
</evidence>
<reference evidence="1" key="1">
    <citation type="submission" date="2021-06" db="EMBL/GenBank/DDBJ databases">
        <authorList>
            <person name="Hodson N. C."/>
            <person name="Mongue J. A."/>
            <person name="Jaron S. K."/>
        </authorList>
    </citation>
    <scope>NUCLEOTIDE SEQUENCE</scope>
</reference>
<accession>A0A8J2LDN3</accession>
<proteinExistence type="predicted"/>